<feature type="compositionally biased region" description="Polar residues" evidence="1">
    <location>
        <begin position="217"/>
        <end position="237"/>
    </location>
</feature>
<keyword evidence="3" id="KW-1185">Reference proteome</keyword>
<gene>
    <name evidence="2" type="ORF">CYCCA115_LOCUS3416</name>
</gene>
<evidence type="ECO:0000313" key="3">
    <source>
        <dbReference type="Proteomes" id="UP001295423"/>
    </source>
</evidence>
<feature type="compositionally biased region" description="Low complexity" evidence="1">
    <location>
        <begin position="98"/>
        <end position="111"/>
    </location>
</feature>
<feature type="compositionally biased region" description="Polar residues" evidence="1">
    <location>
        <begin position="112"/>
        <end position="125"/>
    </location>
</feature>
<evidence type="ECO:0000313" key="2">
    <source>
        <dbReference type="EMBL" id="CAJ1933688.1"/>
    </source>
</evidence>
<accession>A0AAD2CFU6</accession>
<feature type="region of interest" description="Disordered" evidence="1">
    <location>
        <begin position="1"/>
        <end position="125"/>
    </location>
</feature>
<feature type="compositionally biased region" description="Low complexity" evidence="1">
    <location>
        <begin position="495"/>
        <end position="515"/>
    </location>
</feature>
<dbReference type="AlphaFoldDB" id="A0AAD2CFU6"/>
<dbReference type="EMBL" id="CAKOGP040000291">
    <property type="protein sequence ID" value="CAJ1933688.1"/>
    <property type="molecule type" value="Genomic_DNA"/>
</dbReference>
<dbReference type="Proteomes" id="UP001295423">
    <property type="component" value="Unassembled WGS sequence"/>
</dbReference>
<feature type="compositionally biased region" description="Polar residues" evidence="1">
    <location>
        <begin position="188"/>
        <end position="210"/>
    </location>
</feature>
<organism evidence="2 3">
    <name type="scientific">Cylindrotheca closterium</name>
    <dbReference type="NCBI Taxonomy" id="2856"/>
    <lineage>
        <taxon>Eukaryota</taxon>
        <taxon>Sar</taxon>
        <taxon>Stramenopiles</taxon>
        <taxon>Ochrophyta</taxon>
        <taxon>Bacillariophyta</taxon>
        <taxon>Bacillariophyceae</taxon>
        <taxon>Bacillariophycidae</taxon>
        <taxon>Bacillariales</taxon>
        <taxon>Bacillariaceae</taxon>
        <taxon>Cylindrotheca</taxon>
    </lineage>
</organism>
<feature type="compositionally biased region" description="Polar residues" evidence="1">
    <location>
        <begin position="1"/>
        <end position="16"/>
    </location>
</feature>
<feature type="region of interest" description="Disordered" evidence="1">
    <location>
        <begin position="141"/>
        <end position="275"/>
    </location>
</feature>
<feature type="region of interest" description="Disordered" evidence="1">
    <location>
        <begin position="485"/>
        <end position="532"/>
    </location>
</feature>
<proteinExistence type="predicted"/>
<protein>
    <submittedName>
        <fullName evidence="2">Uncharacterized protein</fullName>
    </submittedName>
</protein>
<feature type="compositionally biased region" description="Polar residues" evidence="1">
    <location>
        <begin position="34"/>
        <end position="45"/>
    </location>
</feature>
<comment type="caution">
    <text evidence="2">The sequence shown here is derived from an EMBL/GenBank/DDBJ whole genome shotgun (WGS) entry which is preliminary data.</text>
</comment>
<name>A0AAD2CFU6_9STRA</name>
<reference evidence="2" key="1">
    <citation type="submission" date="2023-08" db="EMBL/GenBank/DDBJ databases">
        <authorList>
            <person name="Audoor S."/>
            <person name="Bilcke G."/>
        </authorList>
    </citation>
    <scope>NUCLEOTIDE SEQUENCE</scope>
</reference>
<evidence type="ECO:0000256" key="1">
    <source>
        <dbReference type="SAM" id="MobiDB-lite"/>
    </source>
</evidence>
<sequence length="548" mass="60281">MNSLNLSNEASSTLIKRSSGGKRERKESLRCQLSWDSAPSLGSKSKATKPSRRSSIATTTRKQRLLSLDSPPNSGSKSKATKPSRRASIATTTRKQRLLSLDSRSGSTSTSKASQPESTTTVLSSTAKNQLLLSLDFAPCSGSKSKATRPPQRASTQPKITTTKKQRLLSVDSAPSLIGSRSKPSRRASIQSNVTTARKQRQLSLDSTSLELCPKATQPNRRASTQSTATKTRTSGTPAKPDRAPKRSVNRTKSLDVTMSPKAEPNRGNLSKRSFSAPLSPLGQILEHNKGKSKVKRRSASTDTLPVAPLTSRSNLEKPKKILRFHDRLRYKKSVSYAKVDADSIWYSPAEILELREEEQEVQRGLAVGYARACRDANLLNVEGLLTAKERQAMALRRVDSKQAVASFQASREGYMQVDDIIAKEYASYSNQASRAARKRANRLSSHVYALWNPYEDNSDDDETWNETEIEPSVTVEMPPSVMQKRSSLSFKLPRTSSLSSTSTALTSRTSSTKSFGDDGGEMEDQPTGVWYSFRRRVPSCSDMSRSS</sequence>